<sequence>MRFPIVLLFNPESNDYKVTVPDMPGCSCRAKTMDIALNEIIAVIESHLSLLAEYSEDIPSASSFETHVSKMEFRGGVWAVVDIDITPFLGKSHKINVTLPELLIKKIDERVSSNPNYSTRSGFLATAAINELKNS</sequence>
<reference evidence="3" key="1">
    <citation type="submission" date="2023-09" db="EMBL/GenBank/DDBJ databases">
        <authorList>
            <person name="Zhang C."/>
        </authorList>
    </citation>
    <scope>NUCLEOTIDE SEQUENCE [LARGE SCALE GENOMIC DNA]</scope>
    <source>
        <strain evidence="3">SQ345</strain>
    </source>
</reference>
<evidence type="ECO:0000313" key="2">
    <source>
        <dbReference type="EMBL" id="WNC66791.1"/>
    </source>
</evidence>
<gene>
    <name evidence="2" type="ORF">RI845_09525</name>
</gene>
<accession>A0ABY9TDG9</accession>
<protein>
    <submittedName>
        <fullName evidence="2">Type II toxin-antitoxin system HicB family antitoxin</fullName>
    </submittedName>
</protein>
<dbReference type="Gene3D" id="3.30.160.250">
    <property type="match status" value="1"/>
</dbReference>
<keyword evidence="3" id="KW-1185">Reference proteome</keyword>
<organism evidence="2 3">
    <name type="scientific">Thalassotalea nanhaiensis</name>
    <dbReference type="NCBI Taxonomy" id="3065648"/>
    <lineage>
        <taxon>Bacteria</taxon>
        <taxon>Pseudomonadati</taxon>
        <taxon>Pseudomonadota</taxon>
        <taxon>Gammaproteobacteria</taxon>
        <taxon>Alteromonadales</taxon>
        <taxon>Colwelliaceae</taxon>
        <taxon>Thalassotalea</taxon>
    </lineage>
</organism>
<dbReference type="SUPFAM" id="SSF143100">
    <property type="entry name" value="TTHA1013/TTHA0281-like"/>
    <property type="match status" value="1"/>
</dbReference>
<dbReference type="RefSeq" id="WP_348385956.1">
    <property type="nucleotide sequence ID" value="NZ_CP134146.1"/>
</dbReference>
<evidence type="ECO:0000313" key="3">
    <source>
        <dbReference type="Proteomes" id="UP001248581"/>
    </source>
</evidence>
<dbReference type="InterPro" id="IPR035069">
    <property type="entry name" value="TTHA1013/TTHA0281-like"/>
</dbReference>
<dbReference type="EMBL" id="CP134146">
    <property type="protein sequence ID" value="WNC66791.1"/>
    <property type="molecule type" value="Genomic_DNA"/>
</dbReference>
<dbReference type="Pfam" id="PF15919">
    <property type="entry name" value="HicB_lk_antitox"/>
    <property type="match status" value="1"/>
</dbReference>
<name>A0ABY9TDG9_9GAMM</name>
<dbReference type="CDD" id="cd22231">
    <property type="entry name" value="RHH_NikR_HicB-like"/>
    <property type="match status" value="1"/>
</dbReference>
<feature type="domain" description="HicB-like antitoxin of toxin-antitoxin system" evidence="1">
    <location>
        <begin position="3"/>
        <end position="128"/>
    </location>
</feature>
<dbReference type="InterPro" id="IPR031807">
    <property type="entry name" value="HicB-like"/>
</dbReference>
<dbReference type="Proteomes" id="UP001248581">
    <property type="component" value="Chromosome"/>
</dbReference>
<evidence type="ECO:0000259" key="1">
    <source>
        <dbReference type="Pfam" id="PF15919"/>
    </source>
</evidence>
<proteinExistence type="predicted"/>